<evidence type="ECO:0000256" key="1">
    <source>
        <dbReference type="ARBA" id="ARBA00004141"/>
    </source>
</evidence>
<evidence type="ECO:0000313" key="21">
    <source>
        <dbReference type="Proteomes" id="UP000183174"/>
    </source>
</evidence>
<evidence type="ECO:0000256" key="15">
    <source>
        <dbReference type="ARBA" id="ARBA00048586"/>
    </source>
</evidence>
<evidence type="ECO:0000256" key="3">
    <source>
        <dbReference type="ARBA" id="ARBA00005189"/>
    </source>
</evidence>
<dbReference type="PROSITE" id="PS00379">
    <property type="entry name" value="CDP_ALCOHOL_P_TRANSF"/>
    <property type="match status" value="1"/>
</dbReference>
<dbReference type="InterPro" id="IPR004570">
    <property type="entry name" value="Phosphatidylglycerol_P_synth"/>
</dbReference>
<evidence type="ECO:0000256" key="8">
    <source>
        <dbReference type="ARBA" id="ARBA00022679"/>
    </source>
</evidence>
<dbReference type="InterPro" id="IPR043130">
    <property type="entry name" value="CDP-OH_PTrfase_TM_dom"/>
</dbReference>
<evidence type="ECO:0000256" key="18">
    <source>
        <dbReference type="SAM" id="Phobius"/>
    </source>
</evidence>
<evidence type="ECO:0000256" key="9">
    <source>
        <dbReference type="ARBA" id="ARBA00022692"/>
    </source>
</evidence>
<dbReference type="NCBIfam" id="TIGR00560">
    <property type="entry name" value="pgsA"/>
    <property type="match status" value="1"/>
</dbReference>
<feature type="transmembrane region" description="Helical" evidence="18">
    <location>
        <begin position="71"/>
        <end position="89"/>
    </location>
</feature>
<evidence type="ECO:0000256" key="13">
    <source>
        <dbReference type="ARBA" id="ARBA00023209"/>
    </source>
</evidence>
<evidence type="ECO:0000313" key="22">
    <source>
        <dbReference type="Proteomes" id="UP001565474"/>
    </source>
</evidence>
<dbReference type="Gene3D" id="1.20.120.1760">
    <property type="match status" value="1"/>
</dbReference>
<evidence type="ECO:0000256" key="6">
    <source>
        <dbReference type="ARBA" id="ARBA00014944"/>
    </source>
</evidence>
<dbReference type="Pfam" id="PF01066">
    <property type="entry name" value="CDP-OH_P_transf"/>
    <property type="match status" value="1"/>
</dbReference>
<comment type="subcellular location">
    <subcellularLocation>
        <location evidence="1">Membrane</location>
        <topology evidence="1">Multi-pass membrane protein</topology>
    </subcellularLocation>
</comment>
<evidence type="ECO:0000256" key="16">
    <source>
        <dbReference type="NCBIfam" id="TIGR00560"/>
    </source>
</evidence>
<organism evidence="20 21">
    <name type="scientific">Bradyrhizobium yuanmingense</name>
    <dbReference type="NCBI Taxonomy" id="108015"/>
    <lineage>
        <taxon>Bacteria</taxon>
        <taxon>Pseudomonadati</taxon>
        <taxon>Pseudomonadota</taxon>
        <taxon>Alphaproteobacteria</taxon>
        <taxon>Hyphomicrobiales</taxon>
        <taxon>Nitrobacteraceae</taxon>
        <taxon>Bradyrhizobium</taxon>
    </lineage>
</organism>
<dbReference type="GO" id="GO:0046474">
    <property type="term" value="P:glycerophospholipid biosynthetic process"/>
    <property type="evidence" value="ECO:0007669"/>
    <property type="project" value="TreeGrafter"/>
</dbReference>
<evidence type="ECO:0000256" key="14">
    <source>
        <dbReference type="ARBA" id="ARBA00023264"/>
    </source>
</evidence>
<dbReference type="InterPro" id="IPR048254">
    <property type="entry name" value="CDP_ALCOHOL_P_TRANSF_CS"/>
</dbReference>
<dbReference type="InterPro" id="IPR000462">
    <property type="entry name" value="CDP-OH_P_trans"/>
</dbReference>
<evidence type="ECO:0000256" key="4">
    <source>
        <dbReference type="ARBA" id="ARBA00010441"/>
    </source>
</evidence>
<evidence type="ECO:0000256" key="2">
    <source>
        <dbReference type="ARBA" id="ARBA00005042"/>
    </source>
</evidence>
<name>A0A1C3WHQ2_9BRAD</name>
<evidence type="ECO:0000256" key="7">
    <source>
        <dbReference type="ARBA" id="ARBA00022516"/>
    </source>
</evidence>
<comment type="catalytic activity">
    <reaction evidence="15">
        <text>a CDP-1,2-diacyl-sn-glycerol + sn-glycerol 3-phosphate = a 1,2-diacyl-sn-glycero-3-phospho-(1'-sn-glycero-3'-phosphate) + CMP + H(+)</text>
        <dbReference type="Rhea" id="RHEA:12593"/>
        <dbReference type="ChEBI" id="CHEBI:15378"/>
        <dbReference type="ChEBI" id="CHEBI:57597"/>
        <dbReference type="ChEBI" id="CHEBI:58332"/>
        <dbReference type="ChEBI" id="CHEBI:60110"/>
        <dbReference type="ChEBI" id="CHEBI:60377"/>
        <dbReference type="EC" id="2.7.8.5"/>
    </reaction>
</comment>
<evidence type="ECO:0000256" key="10">
    <source>
        <dbReference type="ARBA" id="ARBA00022989"/>
    </source>
</evidence>
<dbReference type="GO" id="GO:0016020">
    <property type="term" value="C:membrane"/>
    <property type="evidence" value="ECO:0007669"/>
    <property type="project" value="UniProtKB-SubCell"/>
</dbReference>
<reference evidence="20 21" key="1">
    <citation type="submission" date="2016-08" db="EMBL/GenBank/DDBJ databases">
        <authorList>
            <person name="Seilhamer J.J."/>
        </authorList>
    </citation>
    <scope>NUCLEOTIDE SEQUENCE [LARGE SCALE GENOMIC DNA]</scope>
    <source>
        <strain evidence="20 21">CCBAU 10071</strain>
    </source>
</reference>
<evidence type="ECO:0000256" key="12">
    <source>
        <dbReference type="ARBA" id="ARBA00023136"/>
    </source>
</evidence>
<evidence type="ECO:0000256" key="17">
    <source>
        <dbReference type="RuleBase" id="RU003750"/>
    </source>
</evidence>
<comment type="similarity">
    <text evidence="4 17">Belongs to the CDP-alcohol phosphatidyltransferase class-I family.</text>
</comment>
<proteinExistence type="inferred from homology"/>
<evidence type="ECO:0000313" key="19">
    <source>
        <dbReference type="EMBL" id="MEY9470247.1"/>
    </source>
</evidence>
<accession>A0A1C3WHQ2</accession>
<keyword evidence="10 18" id="KW-1133">Transmembrane helix</keyword>
<comment type="pathway">
    <text evidence="2">Phospholipid metabolism; phosphatidylglycerol biosynthesis; phosphatidylglycerol from CDP-diacylglycerol: step 1/2.</text>
</comment>
<feature type="transmembrane region" description="Helical" evidence="18">
    <location>
        <begin position="190"/>
        <end position="211"/>
    </location>
</feature>
<keyword evidence="22" id="KW-1185">Reference proteome</keyword>
<dbReference type="Proteomes" id="UP001565474">
    <property type="component" value="Unassembled WGS sequence"/>
</dbReference>
<keyword evidence="9 18" id="KW-0812">Transmembrane</keyword>
<evidence type="ECO:0000256" key="11">
    <source>
        <dbReference type="ARBA" id="ARBA00023098"/>
    </source>
</evidence>
<dbReference type="Proteomes" id="UP000183174">
    <property type="component" value="Unassembled WGS sequence"/>
</dbReference>
<dbReference type="PANTHER" id="PTHR14269">
    <property type="entry name" value="CDP-DIACYLGLYCEROL--GLYCEROL-3-PHOSPHATE 3-PHOSPHATIDYLTRANSFERASE-RELATED"/>
    <property type="match status" value="1"/>
</dbReference>
<feature type="transmembrane region" description="Helical" evidence="18">
    <location>
        <begin position="44"/>
        <end position="65"/>
    </location>
</feature>
<protein>
    <recommendedName>
        <fullName evidence="6 16">CDP-diacylglycerol--glycerol-3-phosphate 3-phosphatidyltransferase</fullName>
        <ecNumber evidence="5 16">2.7.8.5</ecNumber>
    </recommendedName>
</protein>
<dbReference type="EC" id="2.7.8.5" evidence="5 16"/>
<evidence type="ECO:0000256" key="5">
    <source>
        <dbReference type="ARBA" id="ARBA00013170"/>
    </source>
</evidence>
<reference evidence="19 22" key="2">
    <citation type="submission" date="2024-07" db="EMBL/GenBank/DDBJ databases">
        <title>Genomic Encyclopedia of Type Strains, Phase V (KMG-V): Genome sequencing to study the core and pangenomes of soil and plant-associated prokaryotes.</title>
        <authorList>
            <person name="Whitman W."/>
        </authorList>
    </citation>
    <scope>NUCLEOTIDE SEQUENCE [LARGE SCALE GENOMIC DNA]</scope>
    <source>
        <strain evidence="19 22">USDA 222</strain>
    </source>
</reference>
<keyword evidence="13" id="KW-0594">Phospholipid biosynthesis</keyword>
<dbReference type="FunFam" id="1.20.120.1760:FF:000043">
    <property type="entry name" value="CDP-diacylglycerol--glycerol-3-phosphate 3-phosphatidyltransferase"/>
    <property type="match status" value="1"/>
</dbReference>
<sequence>MIVVSAPHLGRGTVDVQAAAVLVGRMNIATTRGTTSRAMSLPNILTYGRIAAIPVVVGCIYAQSILDQPLWLRWLAVALFIAAGVTDYLDGYYARIWNQQSAFGRMLDPIADKLLVASCLLMLAADGIIHGWSLWAAIVILCREILVSGLREYLAALRVSVPVTKLAKWKTTVQLVAIGFLIAGPAGDQVVPVVSMIGLALLWASAILTMYTGYDYFRAGIHHLIKEDEG</sequence>
<gene>
    <name evidence="19" type="ORF">ABH992_002646</name>
    <name evidence="20" type="ORF">GA0061099_1006139</name>
</gene>
<dbReference type="AlphaFoldDB" id="A0A1C3WHQ2"/>
<comment type="pathway">
    <text evidence="3">Lipid metabolism.</text>
</comment>
<keyword evidence="14" id="KW-1208">Phospholipid metabolism</keyword>
<dbReference type="GO" id="GO:0008444">
    <property type="term" value="F:CDP-diacylglycerol-glycerol-3-phosphate 3-phosphatidyltransferase activity"/>
    <property type="evidence" value="ECO:0007669"/>
    <property type="project" value="UniProtKB-UniRule"/>
</dbReference>
<keyword evidence="12 18" id="KW-0472">Membrane</keyword>
<keyword evidence="7" id="KW-0444">Lipid biosynthesis</keyword>
<feature type="transmembrane region" description="Helical" evidence="18">
    <location>
        <begin position="110"/>
        <end position="129"/>
    </location>
</feature>
<evidence type="ECO:0000313" key="20">
    <source>
        <dbReference type="EMBL" id="SCB39396.1"/>
    </source>
</evidence>
<keyword evidence="11" id="KW-0443">Lipid metabolism</keyword>
<dbReference type="PANTHER" id="PTHR14269:SF62">
    <property type="entry name" value="CDP-DIACYLGLYCEROL--GLYCEROL-3-PHOSPHATE 3-PHOSPHATIDYLTRANSFERASE 1, CHLOROPLASTIC"/>
    <property type="match status" value="1"/>
</dbReference>
<dbReference type="EMBL" id="FMAE01000006">
    <property type="protein sequence ID" value="SCB39396.1"/>
    <property type="molecule type" value="Genomic_DNA"/>
</dbReference>
<dbReference type="InterPro" id="IPR050324">
    <property type="entry name" value="CDP-alcohol_PTase-I"/>
</dbReference>
<keyword evidence="8 17" id="KW-0808">Transferase</keyword>
<dbReference type="PIRSF" id="PIRSF000847">
    <property type="entry name" value="Phos_ph_gly_syn"/>
    <property type="match status" value="1"/>
</dbReference>
<dbReference type="EMBL" id="JBGBZN010000002">
    <property type="protein sequence ID" value="MEY9470247.1"/>
    <property type="molecule type" value="Genomic_DNA"/>
</dbReference>